<keyword evidence="5" id="KW-1185">Reference proteome</keyword>
<dbReference type="EMBL" id="ASPP01025487">
    <property type="protein sequence ID" value="ETO07971.1"/>
    <property type="molecule type" value="Genomic_DNA"/>
</dbReference>
<keyword evidence="2" id="KW-0677">Repeat</keyword>
<dbReference type="InterPro" id="IPR019775">
    <property type="entry name" value="WD40_repeat_CS"/>
</dbReference>
<evidence type="ECO:0000313" key="4">
    <source>
        <dbReference type="EMBL" id="ETO07971.1"/>
    </source>
</evidence>
<dbReference type="InterPro" id="IPR015943">
    <property type="entry name" value="WD40/YVTN_repeat-like_dom_sf"/>
</dbReference>
<dbReference type="InterPro" id="IPR001680">
    <property type="entry name" value="WD40_rpt"/>
</dbReference>
<reference evidence="4 5" key="1">
    <citation type="journal article" date="2013" name="Curr. Biol.">
        <title>The Genome of the Foraminiferan Reticulomyxa filosa.</title>
        <authorList>
            <person name="Glockner G."/>
            <person name="Hulsmann N."/>
            <person name="Schleicher M."/>
            <person name="Noegel A.A."/>
            <person name="Eichinger L."/>
            <person name="Gallinger C."/>
            <person name="Pawlowski J."/>
            <person name="Sierra R."/>
            <person name="Euteneuer U."/>
            <person name="Pillet L."/>
            <person name="Moustafa A."/>
            <person name="Platzer M."/>
            <person name="Groth M."/>
            <person name="Szafranski K."/>
            <person name="Schliwa M."/>
        </authorList>
    </citation>
    <scope>NUCLEOTIDE SEQUENCE [LARGE SCALE GENOMIC DNA]</scope>
</reference>
<name>X6M2Y1_RETFI</name>
<dbReference type="PANTHER" id="PTHR19879">
    <property type="entry name" value="TRANSCRIPTION INITIATION FACTOR TFIID"/>
    <property type="match status" value="1"/>
</dbReference>
<evidence type="ECO:0000313" key="5">
    <source>
        <dbReference type="Proteomes" id="UP000023152"/>
    </source>
</evidence>
<dbReference type="InterPro" id="IPR020472">
    <property type="entry name" value="WD40_PAC1"/>
</dbReference>
<dbReference type="Proteomes" id="UP000023152">
    <property type="component" value="Unassembled WGS sequence"/>
</dbReference>
<dbReference type="Pfam" id="PF00400">
    <property type="entry name" value="WD40"/>
    <property type="match status" value="4"/>
</dbReference>
<dbReference type="PROSITE" id="PS00678">
    <property type="entry name" value="WD_REPEATS_1"/>
    <property type="match status" value="1"/>
</dbReference>
<gene>
    <name evidence="4" type="ORF">RFI_29419</name>
</gene>
<feature type="repeat" description="WD" evidence="3">
    <location>
        <begin position="74"/>
        <end position="94"/>
    </location>
</feature>
<dbReference type="Gene3D" id="2.130.10.10">
    <property type="entry name" value="YVTN repeat-like/Quinoprotein amine dehydrogenase"/>
    <property type="match status" value="2"/>
</dbReference>
<feature type="repeat" description="WD" evidence="3">
    <location>
        <begin position="131"/>
        <end position="157"/>
    </location>
</feature>
<proteinExistence type="predicted"/>
<dbReference type="PRINTS" id="PR00320">
    <property type="entry name" value="GPROTEINBRPT"/>
</dbReference>
<keyword evidence="1 3" id="KW-0853">WD repeat</keyword>
<sequence length="159" mass="18759">TVRLWNIESGKQVQLFNGHLSYVYCAKFSPYHRNYHNRNVICYSSNDKTIRFWDVTDNQQWKIFYEHTHCWWCSGSYDKTIRLWDIDKSNSLRIFNGHKGCIRCVAISPLQSAKHNKNDNESNSIGVIDDNGYTISSGSDDKTIRIWDIKKTKQLIEFK</sequence>
<dbReference type="SMART" id="SM00320">
    <property type="entry name" value="WD40"/>
    <property type="match status" value="3"/>
</dbReference>
<feature type="repeat" description="WD" evidence="3">
    <location>
        <begin position="16"/>
        <end position="63"/>
    </location>
</feature>
<comment type="caution">
    <text evidence="4">The sequence shown here is derived from an EMBL/GenBank/DDBJ whole genome shotgun (WGS) entry which is preliminary data.</text>
</comment>
<evidence type="ECO:0000256" key="3">
    <source>
        <dbReference type="PROSITE-ProRule" id="PRU00221"/>
    </source>
</evidence>
<accession>X6M2Y1</accession>
<dbReference type="PROSITE" id="PS50082">
    <property type="entry name" value="WD_REPEATS_2"/>
    <property type="match status" value="3"/>
</dbReference>
<organism evidence="4 5">
    <name type="scientific">Reticulomyxa filosa</name>
    <dbReference type="NCBI Taxonomy" id="46433"/>
    <lineage>
        <taxon>Eukaryota</taxon>
        <taxon>Sar</taxon>
        <taxon>Rhizaria</taxon>
        <taxon>Retaria</taxon>
        <taxon>Foraminifera</taxon>
        <taxon>Monothalamids</taxon>
        <taxon>Reticulomyxidae</taxon>
        <taxon>Reticulomyxa</taxon>
    </lineage>
</organism>
<protein>
    <submittedName>
        <fullName evidence="4">Uncharacterized protein</fullName>
    </submittedName>
</protein>
<dbReference type="SUPFAM" id="SSF50978">
    <property type="entry name" value="WD40 repeat-like"/>
    <property type="match status" value="1"/>
</dbReference>
<evidence type="ECO:0000256" key="2">
    <source>
        <dbReference type="ARBA" id="ARBA00022737"/>
    </source>
</evidence>
<feature type="non-terminal residue" evidence="4">
    <location>
        <position position="1"/>
    </location>
</feature>
<evidence type="ECO:0000256" key="1">
    <source>
        <dbReference type="ARBA" id="ARBA00022574"/>
    </source>
</evidence>
<dbReference type="PANTHER" id="PTHR19879:SF9">
    <property type="entry name" value="TRANSCRIPTION INITIATION FACTOR TFIID SUBUNIT 5"/>
    <property type="match status" value="1"/>
</dbReference>
<dbReference type="InterPro" id="IPR036322">
    <property type="entry name" value="WD40_repeat_dom_sf"/>
</dbReference>
<dbReference type="AlphaFoldDB" id="X6M2Y1"/>
<dbReference type="OrthoDB" id="1602884at2759"/>